<dbReference type="AlphaFoldDB" id="A0A438KI79"/>
<evidence type="ECO:0000256" key="3">
    <source>
        <dbReference type="ARBA" id="ARBA00022801"/>
    </source>
</evidence>
<dbReference type="InterPro" id="IPR046449">
    <property type="entry name" value="DEGP_PDZ_sf"/>
</dbReference>
<dbReference type="Pfam" id="PF13365">
    <property type="entry name" value="Trypsin_2"/>
    <property type="match status" value="1"/>
</dbReference>
<dbReference type="Proteomes" id="UP000288805">
    <property type="component" value="Unassembled WGS sequence"/>
</dbReference>
<feature type="domain" description="Reverse transcriptase zinc-binding" evidence="6">
    <location>
        <begin position="118"/>
        <end position="176"/>
    </location>
</feature>
<dbReference type="InterPro" id="IPR001940">
    <property type="entry name" value="Peptidase_S1C"/>
</dbReference>
<comment type="similarity">
    <text evidence="1">Belongs to the peptidase S1C family.</text>
</comment>
<evidence type="ECO:0000259" key="6">
    <source>
        <dbReference type="Pfam" id="PF13966"/>
    </source>
</evidence>
<dbReference type="Gene3D" id="3.20.190.20">
    <property type="match status" value="1"/>
</dbReference>
<feature type="domain" description="Protease Do-like PDZ" evidence="7">
    <location>
        <begin position="782"/>
        <end position="846"/>
    </location>
</feature>
<dbReference type="Pfam" id="PF17815">
    <property type="entry name" value="PDZ_3"/>
    <property type="match status" value="1"/>
</dbReference>
<dbReference type="GO" id="GO:0004252">
    <property type="term" value="F:serine-type endopeptidase activity"/>
    <property type="evidence" value="ECO:0007669"/>
    <property type="project" value="InterPro"/>
</dbReference>
<evidence type="ECO:0000256" key="2">
    <source>
        <dbReference type="ARBA" id="ARBA00022670"/>
    </source>
</evidence>
<organism evidence="8 9">
    <name type="scientific">Vitis vinifera</name>
    <name type="common">Grape</name>
    <dbReference type="NCBI Taxonomy" id="29760"/>
    <lineage>
        <taxon>Eukaryota</taxon>
        <taxon>Viridiplantae</taxon>
        <taxon>Streptophyta</taxon>
        <taxon>Embryophyta</taxon>
        <taxon>Tracheophyta</taxon>
        <taxon>Spermatophyta</taxon>
        <taxon>Magnoliopsida</taxon>
        <taxon>eudicotyledons</taxon>
        <taxon>Gunneridae</taxon>
        <taxon>Pentapetalae</taxon>
        <taxon>rosids</taxon>
        <taxon>Vitales</taxon>
        <taxon>Vitaceae</taxon>
        <taxon>Viteae</taxon>
        <taxon>Vitis</taxon>
    </lineage>
</organism>
<dbReference type="Pfam" id="PF13966">
    <property type="entry name" value="zf-RVT"/>
    <property type="match status" value="1"/>
</dbReference>
<dbReference type="PRINTS" id="PR00834">
    <property type="entry name" value="PROTEASES2C"/>
</dbReference>
<evidence type="ECO:0000256" key="1">
    <source>
        <dbReference type="ARBA" id="ARBA00010541"/>
    </source>
</evidence>
<feature type="compositionally biased region" description="Polar residues" evidence="5">
    <location>
        <begin position="67"/>
        <end position="78"/>
    </location>
</feature>
<gene>
    <name evidence="8" type="primary">DEGP2_0</name>
    <name evidence="8" type="ORF">CK203_002789</name>
</gene>
<proteinExistence type="inferred from homology"/>
<dbReference type="PANTHER" id="PTHR45980">
    <property type="match status" value="1"/>
</dbReference>
<feature type="compositionally biased region" description="Polar residues" evidence="5">
    <location>
        <begin position="44"/>
        <end position="54"/>
    </location>
</feature>
<dbReference type="EMBL" id="QGNW01000006">
    <property type="protein sequence ID" value="RVX20892.1"/>
    <property type="molecule type" value="Genomic_DNA"/>
</dbReference>
<name>A0A438KI79_VITVI</name>
<dbReference type="PANTHER" id="PTHR45980:SF6">
    <property type="entry name" value="PROTEASE DO-LIKE 2, CHLOROPLASTIC"/>
    <property type="match status" value="1"/>
</dbReference>
<evidence type="ECO:0000256" key="5">
    <source>
        <dbReference type="SAM" id="MobiDB-lite"/>
    </source>
</evidence>
<dbReference type="InterPro" id="IPR043504">
    <property type="entry name" value="Peptidase_S1_PA_chymotrypsin"/>
</dbReference>
<comment type="caution">
    <text evidence="8">The sequence shown here is derived from an EMBL/GenBank/DDBJ whole genome shotgun (WGS) entry which is preliminary data.</text>
</comment>
<keyword evidence="2 8" id="KW-0645">Protease</keyword>
<keyword evidence="3" id="KW-0378">Hydrolase</keyword>
<feature type="region of interest" description="Disordered" evidence="5">
    <location>
        <begin position="42"/>
        <end position="88"/>
    </location>
</feature>
<dbReference type="Gene3D" id="2.40.10.10">
    <property type="entry name" value="Trypsin-like serine proteases"/>
    <property type="match status" value="2"/>
</dbReference>
<dbReference type="InterPro" id="IPR041517">
    <property type="entry name" value="DEGP_PDZ"/>
</dbReference>
<dbReference type="InterPro" id="IPR009003">
    <property type="entry name" value="Peptidase_S1_PA"/>
</dbReference>
<sequence length="883" mass="98347">MAVAATTCSFSSLASAYTSRYSSISFHRRHLSTFSCRSAPKAISRSNKGASSSPNKPPKQDEKRRTQSSPFKSFGAQSQRKDKKGVSFDLKEQQQVETGNLQDGAFLNAVVKPFPTTCVPTTVSFFAWEAVWKGILTMGNLKRRGWTLVDRCFMCKDEEESIEHIVFHCPKARILWQLVFLLFDRRVFDNVELTDQELKSLFMGNLLELVNGGLKDVSMSLVDFVDWFTAPTLRLIIPFLGKSKDNIRVLEGIAFIIGDGKLLTNAHCVEHATQGFGNVINAEALALLEGLREARLVSRIIVSFKWLPGSANEEASLFSLKGSTNVKVKRRGDDTKYVAKVLARGIECDIALLSVESEEFWKGTEPLNFGRLPRLQDAVTVVGYPLGGDTISVTKGVVSRIEVTSYAHGSSDLLGIQIDAAINPGNSGGPAFNDQGECIGVAFQLCLIFLDDYERNGKYTGFPCLGVLLQKLENPALRSCLKVQSNEVHIFIYSYGSWDQTSVLLVVVRVMGFACDGRREFKVERKVVLWILCLGKEQLLTLLGVEYRRGPGGWTWGRVTICADRFGVLVRRVEPTSDANNVLKESIEFCQTNTEDTIRDVIVSFDGVHVGCEGTVPFRSTERIAFRYLIILLLLWGVLHYSTAPLAWGAERRIVSLPHQPFFYGDPNPCRHLQRILYLWLGASPAVKSWLCIIGDVVEVGIIRAGAFMKVQVVLDPRVHLVPYHIEGGQPSYLIISGLVFTPLSEPLIEEECEDTIGLKLLTKARYSLARFKGEQIVILSQVLKFNGTWIKNIHHLAHLIDSCKDKYLVFEFEDNYLAVLEREAAAAASPCILKDYGIPSERSSDLLKPYMDSLGDNRSINQDFGDIPVSNLEIGSDGLLWA</sequence>
<dbReference type="SUPFAM" id="SSF50494">
    <property type="entry name" value="Trypsin-like serine proteases"/>
    <property type="match status" value="1"/>
</dbReference>
<evidence type="ECO:0000259" key="7">
    <source>
        <dbReference type="Pfam" id="PF17815"/>
    </source>
</evidence>
<evidence type="ECO:0000313" key="8">
    <source>
        <dbReference type="EMBL" id="RVX20892.1"/>
    </source>
</evidence>
<evidence type="ECO:0000313" key="9">
    <source>
        <dbReference type="Proteomes" id="UP000288805"/>
    </source>
</evidence>
<dbReference type="GO" id="GO:0006508">
    <property type="term" value="P:proteolysis"/>
    <property type="evidence" value="ECO:0007669"/>
    <property type="project" value="UniProtKB-KW"/>
</dbReference>
<keyword evidence="4" id="KW-0720">Serine protease</keyword>
<accession>A0A438KI79</accession>
<dbReference type="InterPro" id="IPR026960">
    <property type="entry name" value="RVT-Znf"/>
</dbReference>
<evidence type="ECO:0000256" key="4">
    <source>
        <dbReference type="ARBA" id="ARBA00022825"/>
    </source>
</evidence>
<dbReference type="FunFam" id="2.40.10.10:FF:000012">
    <property type="entry name" value="protease Do-like 9"/>
    <property type="match status" value="1"/>
</dbReference>
<protein>
    <submittedName>
        <fullName evidence="8">Protease Do-like 2, chloroplastic</fullName>
    </submittedName>
</protein>
<reference evidence="8 9" key="1">
    <citation type="journal article" date="2018" name="PLoS Genet.">
        <title>Population sequencing reveals clonal diversity and ancestral inbreeding in the grapevine cultivar Chardonnay.</title>
        <authorList>
            <person name="Roach M.J."/>
            <person name="Johnson D.L."/>
            <person name="Bohlmann J."/>
            <person name="van Vuuren H.J."/>
            <person name="Jones S.J."/>
            <person name="Pretorius I.S."/>
            <person name="Schmidt S.A."/>
            <person name="Borneman A.R."/>
        </authorList>
    </citation>
    <scope>NUCLEOTIDE SEQUENCE [LARGE SCALE GENOMIC DNA]</scope>
    <source>
        <strain evidence="9">cv. Chardonnay</strain>
        <tissue evidence="8">Leaf</tissue>
    </source>
</reference>